<reference evidence="1 2" key="1">
    <citation type="submission" date="2017-10" db="EMBL/GenBank/DDBJ databases">
        <title>FDA dAtabase for Regulatory Grade micrObial Sequences (FDA-ARGOS): Supporting development and validation of Infectious Disease Dx tests.</title>
        <authorList>
            <person name="Campos J."/>
            <person name="Goldberg B."/>
            <person name="Tallon L.J."/>
            <person name="Sadzewicz L."/>
            <person name="Sengamalay N."/>
            <person name="Ott S."/>
            <person name="Godinez A."/>
            <person name="Nagaraj S."/>
            <person name="Vyas G."/>
            <person name="Aluvathingal J."/>
            <person name="Nadendla S."/>
            <person name="Geyer C."/>
            <person name="Nandy P."/>
            <person name="Hobson J."/>
            <person name="Sichtig H."/>
        </authorList>
    </citation>
    <scope>NUCLEOTIDE SEQUENCE [LARGE SCALE GENOMIC DNA]</scope>
    <source>
        <strain evidence="1 2">FDAARGOS_185</strain>
    </source>
</reference>
<sequence length="105" mass="12267">MKVVFHVDELGMIREARHDIEHILLSEPDADIVLLMNGEAIQGYLLPRVIKFMKEYPNITYQACHHSMRTFHVRSKQMHEQVEIIESGVIGLVELQERGYSYIKC</sequence>
<name>A0A2N8PT39_ENTAV</name>
<comment type="caution">
    <text evidence="1">The sequence shown here is derived from an EMBL/GenBank/DDBJ whole genome shotgun (WGS) entry which is preliminary data.</text>
</comment>
<proteinExistence type="predicted"/>
<dbReference type="AlphaFoldDB" id="A0A2N8PT39"/>
<dbReference type="GeneID" id="69570386"/>
<dbReference type="Gene3D" id="3.40.1260.10">
    <property type="entry name" value="DsrEFH-like"/>
    <property type="match status" value="1"/>
</dbReference>
<dbReference type="SUPFAM" id="SSF75169">
    <property type="entry name" value="DsrEFH-like"/>
    <property type="match status" value="1"/>
</dbReference>
<accession>A0A2N8PT39</accession>
<evidence type="ECO:0000313" key="2">
    <source>
        <dbReference type="Proteomes" id="UP000316316"/>
    </source>
</evidence>
<evidence type="ECO:0000313" key="1">
    <source>
        <dbReference type="EMBL" id="TRZ28711.1"/>
    </source>
</evidence>
<dbReference type="Proteomes" id="UP000316316">
    <property type="component" value="Unassembled WGS sequence"/>
</dbReference>
<protein>
    <submittedName>
        <fullName evidence="1">Sulfur reduction protein DsrE</fullName>
    </submittedName>
</protein>
<dbReference type="InterPro" id="IPR027396">
    <property type="entry name" value="DsrEFH-like"/>
</dbReference>
<dbReference type="RefSeq" id="WP_016178837.1">
    <property type="nucleotide sequence ID" value="NZ_CAAKOC010000013.1"/>
</dbReference>
<dbReference type="EMBL" id="PDXQ01000002">
    <property type="protein sequence ID" value="TRZ28711.1"/>
    <property type="molecule type" value="Genomic_DNA"/>
</dbReference>
<gene>
    <name evidence="1" type="ORF">AUF17_18555</name>
</gene>
<organism evidence="1 2">
    <name type="scientific">Enterococcus avium</name>
    <name type="common">Streptococcus avium</name>
    <dbReference type="NCBI Taxonomy" id="33945"/>
    <lineage>
        <taxon>Bacteria</taxon>
        <taxon>Bacillati</taxon>
        <taxon>Bacillota</taxon>
        <taxon>Bacilli</taxon>
        <taxon>Lactobacillales</taxon>
        <taxon>Enterococcaceae</taxon>
        <taxon>Enterococcus</taxon>
    </lineage>
</organism>